<name>A0ABX3D3I0_9VIBR</name>
<proteinExistence type="predicted"/>
<evidence type="ECO:0000313" key="1">
    <source>
        <dbReference type="EMBL" id="OHY89090.1"/>
    </source>
</evidence>
<accession>A0ABX3D3I0</accession>
<dbReference type="RefSeq" id="WP_071235107.1">
    <property type="nucleotide sequence ID" value="NZ_CP174457.1"/>
</dbReference>
<dbReference type="EMBL" id="MKFT01000056">
    <property type="protein sequence ID" value="OHY89090.1"/>
    <property type="molecule type" value="Genomic_DNA"/>
</dbReference>
<gene>
    <name evidence="1" type="ORF">BI375_09650</name>
</gene>
<dbReference type="CDD" id="cd00093">
    <property type="entry name" value="HTH_XRE"/>
    <property type="match status" value="1"/>
</dbReference>
<sequence>MLHLTKNDLILWVTHAIAHFESLGKKQKDLAHALGIEATRLSEMKTGKGTLSPNLIERITELCGAPRRNPGRFEYAELYPDLDTFFSSWLPVTENRFYRKILTMLSNSDYLDAIINHCSSNETDDLETPVSREQTIDNINSLITNKEFQSVCLNYQKHLLDSGLSWTFKWANTEKQGWNSKDKLTIQNVTISDERIFHSLYLAWRLKQYVIEYEFGNERLININPTKDRTSIVMTGDRILTLQSESSVNYPINKEIEKILGSASSYKDIHSSHSPFGKQPIFSPRKQEPKPDWWGDIRCEVYLSENMNYHFLIHMTAETMEFEDQNILEYPTDLNDREPIVQPNDRIAIITNISSLELYRQVEELRKWVGMPSDNLYKLKQKIAKAGGYVPEAIVLL</sequence>
<keyword evidence="2" id="KW-1185">Reference proteome</keyword>
<comment type="caution">
    <text evidence="1">The sequence shown here is derived from an EMBL/GenBank/DDBJ whole genome shotgun (WGS) entry which is preliminary data.</text>
</comment>
<evidence type="ECO:0008006" key="3">
    <source>
        <dbReference type="Google" id="ProtNLM"/>
    </source>
</evidence>
<dbReference type="InterPro" id="IPR010982">
    <property type="entry name" value="Lambda_DNA-bd_dom_sf"/>
</dbReference>
<dbReference type="InterPro" id="IPR001387">
    <property type="entry name" value="Cro/C1-type_HTH"/>
</dbReference>
<organism evidence="1 2">
    <name type="scientific">Vibrio rotiferianus</name>
    <dbReference type="NCBI Taxonomy" id="190895"/>
    <lineage>
        <taxon>Bacteria</taxon>
        <taxon>Pseudomonadati</taxon>
        <taxon>Pseudomonadota</taxon>
        <taxon>Gammaproteobacteria</taxon>
        <taxon>Vibrionales</taxon>
        <taxon>Vibrionaceae</taxon>
        <taxon>Vibrio</taxon>
    </lineage>
</organism>
<dbReference type="SUPFAM" id="SSF47413">
    <property type="entry name" value="lambda repressor-like DNA-binding domains"/>
    <property type="match status" value="1"/>
</dbReference>
<protein>
    <recommendedName>
        <fullName evidence="3">HTH cro/C1-type domain-containing protein</fullName>
    </recommendedName>
</protein>
<dbReference type="Proteomes" id="UP000180133">
    <property type="component" value="Unassembled WGS sequence"/>
</dbReference>
<reference evidence="1 2" key="1">
    <citation type="submission" date="2016-09" db="EMBL/GenBank/DDBJ databases">
        <title>Isolation, identification and antibiotic sensitivity analysis of bacterial pathogen from juvenile Hippocampus erectus with tail-rotted disease.</title>
        <authorList>
            <person name="Yang Q."/>
        </authorList>
    </citation>
    <scope>NUCLEOTIDE SEQUENCE [LARGE SCALE GENOMIC DNA]</scope>
    <source>
        <strain evidence="1 2">HM-10</strain>
    </source>
</reference>
<evidence type="ECO:0000313" key="2">
    <source>
        <dbReference type="Proteomes" id="UP000180133"/>
    </source>
</evidence>